<keyword evidence="1" id="KW-1133">Transmembrane helix</keyword>
<evidence type="ECO:0000313" key="2">
    <source>
        <dbReference type="EMBL" id="KAJ9600626.1"/>
    </source>
</evidence>
<keyword evidence="1" id="KW-0472">Membrane</keyword>
<evidence type="ECO:0000256" key="1">
    <source>
        <dbReference type="SAM" id="Phobius"/>
    </source>
</evidence>
<sequence>TRNFSWIQRNLIFFNVLVTLAITVALALDQLILESIFYNMSILHYLINEVMIFCSMTRRMQLRKAIKHDKILKIRITYMFTKRNVTLDNHK</sequence>
<dbReference type="Proteomes" id="UP001233999">
    <property type="component" value="Unassembled WGS sequence"/>
</dbReference>
<proteinExistence type="predicted"/>
<feature type="transmembrane region" description="Helical" evidence="1">
    <location>
        <begin position="12"/>
        <end position="32"/>
    </location>
</feature>
<reference evidence="2" key="1">
    <citation type="journal article" date="2023" name="IScience">
        <title>Live-bearing cockroach genome reveals convergent evolutionary mechanisms linked to viviparity in insects and beyond.</title>
        <authorList>
            <person name="Fouks B."/>
            <person name="Harrison M.C."/>
            <person name="Mikhailova A.A."/>
            <person name="Marchal E."/>
            <person name="English S."/>
            <person name="Carruthers M."/>
            <person name="Jennings E.C."/>
            <person name="Chiamaka E.L."/>
            <person name="Frigard R.A."/>
            <person name="Pippel M."/>
            <person name="Attardo G.M."/>
            <person name="Benoit J.B."/>
            <person name="Bornberg-Bauer E."/>
            <person name="Tobe S.S."/>
        </authorList>
    </citation>
    <scope>NUCLEOTIDE SEQUENCE</scope>
    <source>
        <strain evidence="2">Stay&amp;Tobe</strain>
    </source>
</reference>
<keyword evidence="3" id="KW-1185">Reference proteome</keyword>
<evidence type="ECO:0000313" key="3">
    <source>
        <dbReference type="Proteomes" id="UP001233999"/>
    </source>
</evidence>
<dbReference type="AlphaFoldDB" id="A0AAD8ESF4"/>
<dbReference type="EMBL" id="JASPKZ010000214">
    <property type="protein sequence ID" value="KAJ9600626.1"/>
    <property type="molecule type" value="Genomic_DNA"/>
</dbReference>
<feature type="non-terminal residue" evidence="2">
    <location>
        <position position="91"/>
    </location>
</feature>
<organism evidence="2 3">
    <name type="scientific">Diploptera punctata</name>
    <name type="common">Pacific beetle cockroach</name>
    <dbReference type="NCBI Taxonomy" id="6984"/>
    <lineage>
        <taxon>Eukaryota</taxon>
        <taxon>Metazoa</taxon>
        <taxon>Ecdysozoa</taxon>
        <taxon>Arthropoda</taxon>
        <taxon>Hexapoda</taxon>
        <taxon>Insecta</taxon>
        <taxon>Pterygota</taxon>
        <taxon>Neoptera</taxon>
        <taxon>Polyneoptera</taxon>
        <taxon>Dictyoptera</taxon>
        <taxon>Blattodea</taxon>
        <taxon>Blaberoidea</taxon>
        <taxon>Blaberidae</taxon>
        <taxon>Diplopterinae</taxon>
        <taxon>Diploptera</taxon>
    </lineage>
</organism>
<gene>
    <name evidence="2" type="ORF">L9F63_026236</name>
</gene>
<protein>
    <submittedName>
        <fullName evidence="2">Uncharacterized protein</fullName>
    </submittedName>
</protein>
<accession>A0AAD8ESF4</accession>
<feature type="non-terminal residue" evidence="2">
    <location>
        <position position="1"/>
    </location>
</feature>
<name>A0AAD8ESF4_DIPPU</name>
<comment type="caution">
    <text evidence="2">The sequence shown here is derived from an EMBL/GenBank/DDBJ whole genome shotgun (WGS) entry which is preliminary data.</text>
</comment>
<feature type="transmembrane region" description="Helical" evidence="1">
    <location>
        <begin position="38"/>
        <end position="57"/>
    </location>
</feature>
<reference evidence="2" key="2">
    <citation type="submission" date="2023-05" db="EMBL/GenBank/DDBJ databases">
        <authorList>
            <person name="Fouks B."/>
        </authorList>
    </citation>
    <scope>NUCLEOTIDE SEQUENCE</scope>
    <source>
        <strain evidence="2">Stay&amp;Tobe</strain>
        <tissue evidence="2">Testes</tissue>
    </source>
</reference>
<keyword evidence="1" id="KW-0812">Transmembrane</keyword>